<organism evidence="2 3">
    <name type="scientific">Rhamnella rubrinervis</name>
    <dbReference type="NCBI Taxonomy" id="2594499"/>
    <lineage>
        <taxon>Eukaryota</taxon>
        <taxon>Viridiplantae</taxon>
        <taxon>Streptophyta</taxon>
        <taxon>Embryophyta</taxon>
        <taxon>Tracheophyta</taxon>
        <taxon>Spermatophyta</taxon>
        <taxon>Magnoliopsida</taxon>
        <taxon>eudicotyledons</taxon>
        <taxon>Gunneridae</taxon>
        <taxon>Pentapetalae</taxon>
        <taxon>rosids</taxon>
        <taxon>fabids</taxon>
        <taxon>Rosales</taxon>
        <taxon>Rhamnaceae</taxon>
        <taxon>rhamnoid group</taxon>
        <taxon>Rhamneae</taxon>
        <taxon>Rhamnella</taxon>
    </lineage>
</organism>
<evidence type="ECO:0000313" key="3">
    <source>
        <dbReference type="Proteomes" id="UP000796880"/>
    </source>
</evidence>
<dbReference type="OrthoDB" id="1930729at2759"/>
<sequence>MGPLNRLRKASDKSTKATIATEATATKKMSREVEESSNALQASGKLAEGHPLVIHWDTPQLNLPKGVLLLYNGILLGQICQGSPLVTLDNFSTKYAKALAKLAKGCPFVIHWVSRRIIPKGAEDIAHLRVISNLQVALTVIYNKLQKGIDKFEALIFGDFTRMKTVQFYGGFVHHLLLR</sequence>
<feature type="compositionally biased region" description="Low complexity" evidence="1">
    <location>
        <begin position="16"/>
        <end position="27"/>
    </location>
</feature>
<accession>A0A8K0E7X5</accession>
<protein>
    <submittedName>
        <fullName evidence="2">Uncharacterized protein</fullName>
    </submittedName>
</protein>
<dbReference type="Proteomes" id="UP000796880">
    <property type="component" value="Unassembled WGS sequence"/>
</dbReference>
<comment type="caution">
    <text evidence="2">The sequence shown here is derived from an EMBL/GenBank/DDBJ whole genome shotgun (WGS) entry which is preliminary data.</text>
</comment>
<proteinExistence type="predicted"/>
<dbReference type="EMBL" id="VOIH02000007">
    <property type="protein sequence ID" value="KAF3441119.1"/>
    <property type="molecule type" value="Genomic_DNA"/>
</dbReference>
<name>A0A8K0E7X5_9ROSA</name>
<keyword evidence="3" id="KW-1185">Reference proteome</keyword>
<gene>
    <name evidence="2" type="ORF">FNV43_RR15030</name>
</gene>
<dbReference type="AlphaFoldDB" id="A0A8K0E7X5"/>
<evidence type="ECO:0000256" key="1">
    <source>
        <dbReference type="SAM" id="MobiDB-lite"/>
    </source>
</evidence>
<evidence type="ECO:0000313" key="2">
    <source>
        <dbReference type="EMBL" id="KAF3441119.1"/>
    </source>
</evidence>
<reference evidence="2" key="1">
    <citation type="submission" date="2020-03" db="EMBL/GenBank/DDBJ databases">
        <title>A high-quality chromosome-level genome assembly of a woody plant with both climbing and erect habits, Rhamnella rubrinervis.</title>
        <authorList>
            <person name="Lu Z."/>
            <person name="Yang Y."/>
            <person name="Zhu X."/>
            <person name="Sun Y."/>
        </authorList>
    </citation>
    <scope>NUCLEOTIDE SEQUENCE</scope>
    <source>
        <strain evidence="2">BYM</strain>
        <tissue evidence="2">Leaf</tissue>
    </source>
</reference>
<feature type="region of interest" description="Disordered" evidence="1">
    <location>
        <begin position="1"/>
        <end position="34"/>
    </location>
</feature>